<sequence length="101" mass="11846">MVHDPLIVILAKNILNLIKKIEEKLYSFSPIAFTNRFHINNFSFMHFPIGNIFVNEKVKSWCTYFNFSSLNYQKFLKNLATTLKGWAVGSVQSLKIKQFRN</sequence>
<comment type="caution">
    <text evidence="1">The sequence shown here is derived from an EMBL/GenBank/DDBJ whole genome shotgun (WGS) entry which is preliminary data.</text>
</comment>
<reference evidence="1 2" key="1">
    <citation type="journal article" date="2018" name="Sci. Rep.">
        <title>Genomic signatures of local adaptation to the degree of environmental predictability in rotifers.</title>
        <authorList>
            <person name="Franch-Gras L."/>
            <person name="Hahn C."/>
            <person name="Garcia-Roger E.M."/>
            <person name="Carmona M.J."/>
            <person name="Serra M."/>
            <person name="Gomez A."/>
        </authorList>
    </citation>
    <scope>NUCLEOTIDE SEQUENCE [LARGE SCALE GENOMIC DNA]</scope>
    <source>
        <strain evidence="1">HYR1</strain>
    </source>
</reference>
<name>A0A3M7T722_BRAPC</name>
<dbReference type="EMBL" id="REGN01000178">
    <property type="protein sequence ID" value="RNA43771.1"/>
    <property type="molecule type" value="Genomic_DNA"/>
</dbReference>
<evidence type="ECO:0000313" key="2">
    <source>
        <dbReference type="Proteomes" id="UP000276133"/>
    </source>
</evidence>
<gene>
    <name evidence="1" type="ORF">BpHYR1_031304</name>
</gene>
<evidence type="ECO:0000313" key="1">
    <source>
        <dbReference type="EMBL" id="RNA43771.1"/>
    </source>
</evidence>
<dbReference type="AlphaFoldDB" id="A0A3M7T722"/>
<accession>A0A3M7T722</accession>
<dbReference type="Proteomes" id="UP000276133">
    <property type="component" value="Unassembled WGS sequence"/>
</dbReference>
<organism evidence="1 2">
    <name type="scientific">Brachionus plicatilis</name>
    <name type="common">Marine rotifer</name>
    <name type="synonym">Brachionus muelleri</name>
    <dbReference type="NCBI Taxonomy" id="10195"/>
    <lineage>
        <taxon>Eukaryota</taxon>
        <taxon>Metazoa</taxon>
        <taxon>Spiralia</taxon>
        <taxon>Gnathifera</taxon>
        <taxon>Rotifera</taxon>
        <taxon>Eurotatoria</taxon>
        <taxon>Monogononta</taxon>
        <taxon>Pseudotrocha</taxon>
        <taxon>Ploima</taxon>
        <taxon>Brachionidae</taxon>
        <taxon>Brachionus</taxon>
    </lineage>
</organism>
<keyword evidence="2" id="KW-1185">Reference proteome</keyword>
<proteinExistence type="predicted"/>
<protein>
    <submittedName>
        <fullName evidence="1">Uncharacterized protein</fullName>
    </submittedName>
</protein>